<dbReference type="Gramene" id="Psat02G0286300-T3">
    <property type="protein sequence ID" value="KAI5436529.1"/>
    <property type="gene ID" value="KIW84_022863"/>
</dbReference>
<keyword evidence="5" id="KW-1185">Reference proteome</keyword>
<proteinExistence type="predicted"/>
<evidence type="ECO:0000256" key="2">
    <source>
        <dbReference type="SAM" id="Phobius"/>
    </source>
</evidence>
<keyword evidence="2" id="KW-0812">Transmembrane</keyword>
<dbReference type="AlphaFoldDB" id="A0A9D4YC95"/>
<organism evidence="4 5">
    <name type="scientific">Pisum sativum</name>
    <name type="common">Garden pea</name>
    <name type="synonym">Lathyrus oleraceus</name>
    <dbReference type="NCBI Taxonomy" id="3888"/>
    <lineage>
        <taxon>Eukaryota</taxon>
        <taxon>Viridiplantae</taxon>
        <taxon>Streptophyta</taxon>
        <taxon>Embryophyta</taxon>
        <taxon>Tracheophyta</taxon>
        <taxon>Spermatophyta</taxon>
        <taxon>Magnoliopsida</taxon>
        <taxon>eudicotyledons</taxon>
        <taxon>Gunneridae</taxon>
        <taxon>Pentapetalae</taxon>
        <taxon>rosids</taxon>
        <taxon>fabids</taxon>
        <taxon>Fabales</taxon>
        <taxon>Fabaceae</taxon>
        <taxon>Papilionoideae</taxon>
        <taxon>50 kb inversion clade</taxon>
        <taxon>NPAAA clade</taxon>
        <taxon>Hologalegina</taxon>
        <taxon>IRL clade</taxon>
        <taxon>Fabeae</taxon>
        <taxon>Lathyrus</taxon>
    </lineage>
</organism>
<dbReference type="PANTHER" id="PTHR13309:SF0">
    <property type="entry name" value="FMR1-INTERACTING PROTEIN NUFIP1"/>
    <property type="match status" value="1"/>
</dbReference>
<dbReference type="EMBL" id="JAMSHJ010000002">
    <property type="protein sequence ID" value="KAI5436529.1"/>
    <property type="molecule type" value="Genomic_DNA"/>
</dbReference>
<dbReference type="GO" id="GO:0000492">
    <property type="term" value="P:box C/D snoRNP assembly"/>
    <property type="evidence" value="ECO:0007669"/>
    <property type="project" value="TreeGrafter"/>
</dbReference>
<feature type="region of interest" description="Disordered" evidence="1">
    <location>
        <begin position="117"/>
        <end position="196"/>
    </location>
</feature>
<dbReference type="InterPro" id="IPR039136">
    <property type="entry name" value="NUFIP1-like"/>
</dbReference>
<gene>
    <name evidence="4" type="ORF">KIW84_022863</name>
</gene>
<comment type="caution">
    <text evidence="4">The sequence shown here is derived from an EMBL/GenBank/DDBJ whole genome shotgun (WGS) entry which is preliminary data.</text>
</comment>
<dbReference type="InterPro" id="IPR019496">
    <property type="entry name" value="NUFIP1_cons_dom"/>
</dbReference>
<dbReference type="GO" id="GO:0003723">
    <property type="term" value="F:RNA binding"/>
    <property type="evidence" value="ECO:0007669"/>
    <property type="project" value="InterPro"/>
</dbReference>
<feature type="transmembrane region" description="Helical" evidence="2">
    <location>
        <begin position="6"/>
        <end position="26"/>
    </location>
</feature>
<feature type="compositionally biased region" description="Basic and acidic residues" evidence="1">
    <location>
        <begin position="117"/>
        <end position="135"/>
    </location>
</feature>
<name>A0A9D4YC95_PEA</name>
<dbReference type="GO" id="GO:0005634">
    <property type="term" value="C:nucleus"/>
    <property type="evidence" value="ECO:0007669"/>
    <property type="project" value="TreeGrafter"/>
</dbReference>
<evidence type="ECO:0000313" key="5">
    <source>
        <dbReference type="Proteomes" id="UP001058974"/>
    </source>
</evidence>
<dbReference type="PANTHER" id="PTHR13309">
    <property type="entry name" value="NUCLEAR FRAGILE X MENTAL RETARDATION PROTEIN INTERACTING PROTEIN 1"/>
    <property type="match status" value="1"/>
</dbReference>
<reference evidence="4 5" key="1">
    <citation type="journal article" date="2022" name="Nat. Genet.">
        <title>Improved pea reference genome and pan-genome highlight genomic features and evolutionary characteristics.</title>
        <authorList>
            <person name="Yang T."/>
            <person name="Liu R."/>
            <person name="Luo Y."/>
            <person name="Hu S."/>
            <person name="Wang D."/>
            <person name="Wang C."/>
            <person name="Pandey M.K."/>
            <person name="Ge S."/>
            <person name="Xu Q."/>
            <person name="Li N."/>
            <person name="Li G."/>
            <person name="Huang Y."/>
            <person name="Saxena R.K."/>
            <person name="Ji Y."/>
            <person name="Li M."/>
            <person name="Yan X."/>
            <person name="He Y."/>
            <person name="Liu Y."/>
            <person name="Wang X."/>
            <person name="Xiang C."/>
            <person name="Varshney R.K."/>
            <person name="Ding H."/>
            <person name="Gao S."/>
            <person name="Zong X."/>
        </authorList>
    </citation>
    <scope>NUCLEOTIDE SEQUENCE [LARGE SCALE GENOMIC DNA]</scope>
    <source>
        <strain evidence="4 5">cv. Zhongwan 6</strain>
    </source>
</reference>
<keyword evidence="2" id="KW-1133">Transmembrane helix</keyword>
<evidence type="ECO:0000256" key="1">
    <source>
        <dbReference type="SAM" id="MobiDB-lite"/>
    </source>
</evidence>
<protein>
    <recommendedName>
        <fullName evidence="3">FMR1-interacting protein 1 conserved domain-containing protein</fullName>
    </recommendedName>
</protein>
<sequence>MACILFNNNLCLAFLLTNCLLILWSLKIQRFLEILSLVLCLEIKSGHRLPQIRQPGTQMVLYQVLFHLSSYKGILLCHIIQTMLKVLHLGIHIHRKILIAMSTLILQTLTGKDRQTITSKETGEQGFQKDRKGPNNERAGTFGLNSEEHQQQPQRSYSATYSEQEILRWRDARRKNHPSREKNEKTQSEQSKDSKCIDREVLQRELKEVLAKQAELGVEVAEIPSYYLKNAANQGLQSEENETPFT</sequence>
<dbReference type="Pfam" id="PF10453">
    <property type="entry name" value="NUFIP1"/>
    <property type="match status" value="1"/>
</dbReference>
<evidence type="ECO:0000259" key="3">
    <source>
        <dbReference type="Pfam" id="PF10453"/>
    </source>
</evidence>
<feature type="domain" description="FMR1-interacting protein 1 conserved" evidence="3">
    <location>
        <begin position="150"/>
        <end position="194"/>
    </location>
</feature>
<feature type="compositionally biased region" description="Basic and acidic residues" evidence="1">
    <location>
        <begin position="178"/>
        <end position="196"/>
    </location>
</feature>
<dbReference type="Proteomes" id="UP001058974">
    <property type="component" value="Chromosome 2"/>
</dbReference>
<keyword evidence="2" id="KW-0472">Membrane</keyword>
<evidence type="ECO:0000313" key="4">
    <source>
        <dbReference type="EMBL" id="KAI5436529.1"/>
    </source>
</evidence>
<feature type="compositionally biased region" description="Polar residues" evidence="1">
    <location>
        <begin position="151"/>
        <end position="163"/>
    </location>
</feature>
<feature type="non-terminal residue" evidence="4">
    <location>
        <position position="246"/>
    </location>
</feature>
<accession>A0A9D4YC95</accession>